<evidence type="ECO:0000313" key="4">
    <source>
        <dbReference type="EMBL" id="KAA9380112.1"/>
    </source>
</evidence>
<dbReference type="Proteomes" id="UP000327011">
    <property type="component" value="Unassembled WGS sequence"/>
</dbReference>
<dbReference type="AlphaFoldDB" id="A0A5J5K6K7"/>
<evidence type="ECO:0000259" key="1">
    <source>
        <dbReference type="Pfam" id="PF25861"/>
    </source>
</evidence>
<proteinExistence type="predicted"/>
<feature type="domain" description="Alkaline phosphatase-like protein PglZ second" evidence="1">
    <location>
        <begin position="172"/>
        <end position="318"/>
    </location>
</feature>
<gene>
    <name evidence="4" type="primary">pglZ</name>
    <name evidence="4" type="ORF">F5972_10945</name>
</gene>
<dbReference type="Pfam" id="PF25862">
    <property type="entry name" value="PglZ_1st"/>
    <property type="match status" value="1"/>
</dbReference>
<protein>
    <submittedName>
        <fullName evidence="4">BREX-2 system phosphatase PglZ</fullName>
    </submittedName>
</protein>
<organism evidence="4 5">
    <name type="scientific">Microbispora cellulosiformans</name>
    <dbReference type="NCBI Taxonomy" id="2614688"/>
    <lineage>
        <taxon>Bacteria</taxon>
        <taxon>Bacillati</taxon>
        <taxon>Actinomycetota</taxon>
        <taxon>Actinomycetes</taxon>
        <taxon>Streptosporangiales</taxon>
        <taxon>Streptosporangiaceae</taxon>
        <taxon>Microbispora</taxon>
    </lineage>
</organism>
<dbReference type="InterPro" id="IPR017850">
    <property type="entry name" value="Alkaline_phosphatase_core_sf"/>
</dbReference>
<dbReference type="InterPro" id="IPR058882">
    <property type="entry name" value="PglZ_C"/>
</dbReference>
<name>A0A5J5K6K7_9ACTN</name>
<evidence type="ECO:0000259" key="2">
    <source>
        <dbReference type="Pfam" id="PF25862"/>
    </source>
</evidence>
<dbReference type="Pfam" id="PF25861">
    <property type="entry name" value="PglZ_2nd"/>
    <property type="match status" value="1"/>
</dbReference>
<dbReference type="InterPro" id="IPR058880">
    <property type="entry name" value="PglZ_N"/>
</dbReference>
<keyword evidence="5" id="KW-1185">Reference proteome</keyword>
<dbReference type="InterPro" id="IPR058881">
    <property type="entry name" value="PglZ_2nd"/>
</dbReference>
<evidence type="ECO:0000259" key="3">
    <source>
        <dbReference type="Pfam" id="PF25863"/>
    </source>
</evidence>
<dbReference type="Pfam" id="PF25863">
    <property type="entry name" value="PglZ_C"/>
    <property type="match status" value="1"/>
</dbReference>
<dbReference type="Pfam" id="PF08665">
    <property type="entry name" value="PglZ"/>
    <property type="match status" value="1"/>
</dbReference>
<feature type="domain" description="Alkaline phosphatase-like protein PglZ C-terminal" evidence="3">
    <location>
        <begin position="770"/>
        <end position="868"/>
    </location>
</feature>
<dbReference type="EMBL" id="VYTZ01000003">
    <property type="protein sequence ID" value="KAA9380112.1"/>
    <property type="molecule type" value="Genomic_DNA"/>
</dbReference>
<sequence>MSITTMTTQPPQASRAVIEAAVRRVVARDDPERIVALRAAPEWREPAYIDVDGHRVEVRACGTVLAVLDAVAAHSDDSILVLLTPCDDLGDSLLAQIAEHELRPVNRFDLVREAFGARLADPRLSSRQWLWLADALIDAQPPGGWPKLGGGVLTLETALRTLASARFGGEVDAATLLAWTMRSTAVARYRALSEVERDGLRQRLESEMGSVATAVFRLVGQGHAADAVPLGLAASVVFDDRAGRRQVAVQARVRIEERFFGGERLPVQAVREFTETAESLWTRWLGDSVLAKQAEQVAARAQQILVELQADSLADLSDALTLGFDARLSALGEALSADNLSEVEKALDRVRGHRMAGRHLNEVRAAEMAVRLARWLHTPLDIPQTLDALAVRHMREWGWVDRAVATVWQPNTARVPRLKTAYATLYERARTRRTELDQAFAQRLAAWTERGSETDELVLAENLLDRVARPLSAPLLIVLDGMSAAVASELADDILATWNWIEVGRRKDGREPALAVIPSMTRFSRTSLLCGRLREGTQRDEVPGFRSLWPGRRSALFHKGNLAGDAGAKLDNALLTAIADLSTVVGVVLNAVDESLDKGPTSGSDSWSLTGVAYLKEVLAAAWSAGRSVVLTSDHGHVLNRDAPVAMEKSSSARYRVGKPGKGEVLLTGPRVLAEGGEVVVPWDESIRYTARHEGYHGGASPAEMVIPILVFVPSARHCPSGWQVYDPSQHAPAWWTTAVSEQPVVTATRKKADKGLKDEALFSVFEASGDSLGTRVVQSTPFEEQQGFVRNAPTAEQIAELIDGLATAGGKLSVNAAAALVGQAPARMRGYVSQASRLLNLDGYGVLTLTDGDAAVELDVKLLKLQFLGESG</sequence>
<reference evidence="4 5" key="1">
    <citation type="submission" date="2019-09" db="EMBL/GenBank/DDBJ databases">
        <title>Screening of Novel Bioactive Compounds from Soil-Associated.</title>
        <authorList>
            <person name="Gong X."/>
        </authorList>
    </citation>
    <scope>NUCLEOTIDE SEQUENCE [LARGE SCALE GENOMIC DNA]</scope>
    <source>
        <strain evidence="4 5">Gxj-6</strain>
    </source>
</reference>
<evidence type="ECO:0000313" key="5">
    <source>
        <dbReference type="Proteomes" id="UP000327011"/>
    </source>
</evidence>
<dbReference type="NCBIfam" id="NF033446">
    <property type="entry name" value="BREX_PglZ_2"/>
    <property type="match status" value="1"/>
</dbReference>
<feature type="domain" description="Alkaline phosphatase-like protein PglZ N-terminal" evidence="2">
    <location>
        <begin position="17"/>
        <end position="105"/>
    </location>
</feature>
<comment type="caution">
    <text evidence="4">The sequence shown here is derived from an EMBL/GenBank/DDBJ whole genome shotgun (WGS) entry which is preliminary data.</text>
</comment>
<dbReference type="InterPro" id="IPR047992">
    <property type="entry name" value="BREX_PglZ"/>
</dbReference>
<accession>A0A5J5K6K7</accession>
<dbReference type="SUPFAM" id="SSF53649">
    <property type="entry name" value="Alkaline phosphatase-like"/>
    <property type="match status" value="1"/>
</dbReference>